<organism evidence="9 10">
    <name type="scientific">Sphaerochaeta halotolerans</name>
    <dbReference type="NCBI Taxonomy" id="2293840"/>
    <lineage>
        <taxon>Bacteria</taxon>
        <taxon>Pseudomonadati</taxon>
        <taxon>Spirochaetota</taxon>
        <taxon>Spirochaetia</taxon>
        <taxon>Spirochaetales</taxon>
        <taxon>Sphaerochaetaceae</taxon>
        <taxon>Sphaerochaeta</taxon>
    </lineage>
</organism>
<dbReference type="GO" id="GO:0003755">
    <property type="term" value="F:peptidyl-prolyl cis-trans isomerase activity"/>
    <property type="evidence" value="ECO:0007669"/>
    <property type="project" value="UniProtKB-KW"/>
</dbReference>
<comment type="similarity">
    <text evidence="2">Belongs to the FKBP-type PPIase family.</text>
</comment>
<evidence type="ECO:0000256" key="7">
    <source>
        <dbReference type="SAM" id="SignalP"/>
    </source>
</evidence>
<reference evidence="10" key="1">
    <citation type="submission" date="2018-08" db="EMBL/GenBank/DDBJ databases">
        <authorList>
            <person name="Grouzdev D.S."/>
            <person name="Krutkina M.S."/>
        </authorList>
    </citation>
    <scope>NUCLEOTIDE SEQUENCE [LARGE SCALE GENOMIC DNA]</scope>
    <source>
        <strain evidence="10">4-11</strain>
    </source>
</reference>
<evidence type="ECO:0000256" key="1">
    <source>
        <dbReference type="ARBA" id="ARBA00000971"/>
    </source>
</evidence>
<reference evidence="9 10" key="2">
    <citation type="submission" date="2018-09" db="EMBL/GenBank/DDBJ databases">
        <title>Genome of Sphaerochaeta halotolerans strain 4-11.</title>
        <authorList>
            <person name="Nazina T.N."/>
            <person name="Sokolova D.S."/>
        </authorList>
    </citation>
    <scope>NUCLEOTIDE SEQUENCE [LARGE SCALE GENOMIC DNA]</scope>
    <source>
        <strain evidence="9 10">4-11</strain>
    </source>
</reference>
<dbReference type="Gene3D" id="1.10.287.460">
    <property type="entry name" value="Peptidyl-prolyl cis-trans isomerase, FKBP-type, N-terminal domain"/>
    <property type="match status" value="2"/>
</dbReference>
<feature type="domain" description="PPIase FKBP-type" evidence="8">
    <location>
        <begin position="331"/>
        <end position="416"/>
    </location>
</feature>
<accession>A0A372MIK3</accession>
<dbReference type="PROSITE" id="PS50059">
    <property type="entry name" value="FKBP_PPIASE"/>
    <property type="match status" value="1"/>
</dbReference>
<feature type="chain" id="PRO_5016894740" description="peptidylprolyl isomerase" evidence="7">
    <location>
        <begin position="26"/>
        <end position="417"/>
    </location>
</feature>
<dbReference type="AlphaFoldDB" id="A0A372MIK3"/>
<keyword evidence="4 6" id="KW-0697">Rotamase</keyword>
<evidence type="ECO:0000256" key="6">
    <source>
        <dbReference type="PROSITE-ProRule" id="PRU00277"/>
    </source>
</evidence>
<dbReference type="EMBL" id="QUWK01000005">
    <property type="protein sequence ID" value="RFU95218.1"/>
    <property type="molecule type" value="Genomic_DNA"/>
</dbReference>
<dbReference type="InterPro" id="IPR046357">
    <property type="entry name" value="PPIase_dom_sf"/>
</dbReference>
<dbReference type="PANTHER" id="PTHR43811">
    <property type="entry name" value="FKBP-TYPE PEPTIDYL-PROLYL CIS-TRANS ISOMERASE FKPA"/>
    <property type="match status" value="1"/>
</dbReference>
<evidence type="ECO:0000256" key="3">
    <source>
        <dbReference type="ARBA" id="ARBA00013194"/>
    </source>
</evidence>
<sequence length="417" mass="45888">MNKPNRTRIIVTLLVLMLISTALFAAGAKEAHPDAVTVRVLSSFDQQGQRAFTVRTLENVDFVFMTNSMTESTYPVASISRGDYLEVVVNNGIASDIRYINPLVATGILPYNISTAQATALESLEDRFSYTYGFMLIQSFANQGLFFDAGYYVKGALDGYNDSQSDTLSGYYTLEELYANVEQYQAEIWSTGLAQTNYGKSYDSIEDVRNLKKPENIAEAFSYTYGYLLALNMAGQGLHVNGDLYASGALDYASGNQLLMNEAEMQTAFIEYQQKLEKEYDAWLAEVAVTNLEEADAFLEQNKTNDGVITTASGLQYQVLTPAEGKKPTMADTVEVNYQLQMADGTVIESSYDTGETAHFPVNGLIDGFTEALLTMNTGSVVRTWIHPSLGYGEAGTDTILPNSLLIFDIELVGIDK</sequence>
<evidence type="ECO:0000256" key="2">
    <source>
        <dbReference type="ARBA" id="ARBA00006577"/>
    </source>
</evidence>
<evidence type="ECO:0000313" key="10">
    <source>
        <dbReference type="Proteomes" id="UP000264002"/>
    </source>
</evidence>
<dbReference type="InterPro" id="IPR036944">
    <property type="entry name" value="PPIase_FKBP_N_sf"/>
</dbReference>
<dbReference type="InterPro" id="IPR001179">
    <property type="entry name" value="PPIase_FKBP_dom"/>
</dbReference>
<dbReference type="Pfam" id="PF00254">
    <property type="entry name" value="FKBP_C"/>
    <property type="match status" value="1"/>
</dbReference>
<keyword evidence="5 6" id="KW-0413">Isomerase</keyword>
<comment type="catalytic activity">
    <reaction evidence="1 6">
        <text>[protein]-peptidylproline (omega=180) = [protein]-peptidylproline (omega=0)</text>
        <dbReference type="Rhea" id="RHEA:16237"/>
        <dbReference type="Rhea" id="RHEA-COMP:10747"/>
        <dbReference type="Rhea" id="RHEA-COMP:10748"/>
        <dbReference type="ChEBI" id="CHEBI:83833"/>
        <dbReference type="ChEBI" id="CHEBI:83834"/>
        <dbReference type="EC" id="5.2.1.8"/>
    </reaction>
</comment>
<evidence type="ECO:0000313" key="9">
    <source>
        <dbReference type="EMBL" id="RFU95218.1"/>
    </source>
</evidence>
<protein>
    <recommendedName>
        <fullName evidence="3 6">peptidylprolyl isomerase</fullName>
        <ecNumber evidence="3 6">5.2.1.8</ecNumber>
    </recommendedName>
</protein>
<keyword evidence="7" id="KW-0732">Signal</keyword>
<dbReference type="Gene3D" id="3.10.50.40">
    <property type="match status" value="1"/>
</dbReference>
<dbReference type="PANTHER" id="PTHR43811:SF57">
    <property type="entry name" value="FKBP-TYPE PEPTIDYL-PROLYL CIS-TRANS ISOMERASE FKPA-RELATED"/>
    <property type="match status" value="1"/>
</dbReference>
<name>A0A372MIK3_9SPIR</name>
<proteinExistence type="inferred from homology"/>
<dbReference type="SUPFAM" id="SSF54534">
    <property type="entry name" value="FKBP-like"/>
    <property type="match status" value="1"/>
</dbReference>
<dbReference type="RefSeq" id="WP_117330027.1">
    <property type="nucleotide sequence ID" value="NZ_QUWK01000005.1"/>
</dbReference>
<evidence type="ECO:0000256" key="4">
    <source>
        <dbReference type="ARBA" id="ARBA00023110"/>
    </source>
</evidence>
<comment type="caution">
    <text evidence="9">The sequence shown here is derived from an EMBL/GenBank/DDBJ whole genome shotgun (WGS) entry which is preliminary data.</text>
</comment>
<gene>
    <name evidence="9" type="ORF">DYP60_06225</name>
</gene>
<evidence type="ECO:0000256" key="5">
    <source>
        <dbReference type="ARBA" id="ARBA00023235"/>
    </source>
</evidence>
<evidence type="ECO:0000259" key="8">
    <source>
        <dbReference type="PROSITE" id="PS50059"/>
    </source>
</evidence>
<dbReference type="Proteomes" id="UP000264002">
    <property type="component" value="Unassembled WGS sequence"/>
</dbReference>
<feature type="signal peptide" evidence="7">
    <location>
        <begin position="1"/>
        <end position="25"/>
    </location>
</feature>
<keyword evidence="10" id="KW-1185">Reference proteome</keyword>
<dbReference type="GO" id="GO:0006457">
    <property type="term" value="P:protein folding"/>
    <property type="evidence" value="ECO:0007669"/>
    <property type="project" value="InterPro"/>
</dbReference>
<dbReference type="Pfam" id="PF01346">
    <property type="entry name" value="FKBP_N"/>
    <property type="match status" value="1"/>
</dbReference>
<dbReference type="EC" id="5.2.1.8" evidence="3 6"/>
<dbReference type="InterPro" id="IPR000774">
    <property type="entry name" value="PPIase_FKBP_N"/>
</dbReference>